<organism evidence="3 4">
    <name type="scientific">Micromonospora avicenniae</name>
    <dbReference type="NCBI Taxonomy" id="1198245"/>
    <lineage>
        <taxon>Bacteria</taxon>
        <taxon>Bacillati</taxon>
        <taxon>Actinomycetota</taxon>
        <taxon>Actinomycetes</taxon>
        <taxon>Micromonosporales</taxon>
        <taxon>Micromonosporaceae</taxon>
        <taxon>Micromonospora</taxon>
    </lineage>
</organism>
<dbReference type="CDD" id="cd03398">
    <property type="entry name" value="PAP2_haloperoxidase"/>
    <property type="match status" value="1"/>
</dbReference>
<dbReference type="PANTHER" id="PTHR34599">
    <property type="entry name" value="PEROXIDASE-RELATED"/>
    <property type="match status" value="1"/>
</dbReference>
<dbReference type="EMBL" id="FTNF01000011">
    <property type="protein sequence ID" value="SIR51573.1"/>
    <property type="molecule type" value="Genomic_DNA"/>
</dbReference>
<evidence type="ECO:0000313" key="4">
    <source>
        <dbReference type="Proteomes" id="UP000186004"/>
    </source>
</evidence>
<evidence type="ECO:0000259" key="2">
    <source>
        <dbReference type="Pfam" id="PF01569"/>
    </source>
</evidence>
<feature type="domain" description="Phosphatidic acid phosphatase type 2/haloperoxidase" evidence="2">
    <location>
        <begin position="297"/>
        <end position="427"/>
    </location>
</feature>
<dbReference type="InterPro" id="IPR036938">
    <property type="entry name" value="PAP2/HPO_sf"/>
</dbReference>
<dbReference type="SUPFAM" id="SSF48317">
    <property type="entry name" value="Acid phosphatase/Vanadium-dependent haloperoxidase"/>
    <property type="match status" value="1"/>
</dbReference>
<sequence>MSSNRPALRKLWSRTTTAALALGVLVATMATMPVAAAAARASGSGTTNPVVAWDLRAQTAIWDVAAQQPNEQVRSFAMVNGAVYDAVNAIAGTPYQPYLVAPAARGSESVDAAVAAAAHGVLAALFPAQQERLRTEYDEALSVIPEGPPKQGGVRVGTRAAAAMVAARQDDGAYGDQQWTVGAEPGDWRPTPPLFLSQGAWTGHMRPFLLPRASLFRTPGPPPVTSKAYAREVAEVEQVGAASSTVRTQDQTEAALWWHDRRSASWEIKRQLATTQRLDTLQTARFFAMTDLIVADSGVACFSQKEYWSYWRPVTAIQQAGSDGNPRTAADPDWTPLLVTPPFPEYPSGHACGTGARMSLYRHFFGTDDVTFSGSSVDSGTTRHFTSFSQALDELIGARVWGGVHFRSADVDGAALGEAVFRYAVRHHFRPVG</sequence>
<dbReference type="Proteomes" id="UP000186004">
    <property type="component" value="Unassembled WGS sequence"/>
</dbReference>
<dbReference type="AlphaFoldDB" id="A0A1N7BK56"/>
<gene>
    <name evidence="3" type="ORF">SAMN05444858_11144</name>
</gene>
<dbReference type="InterPro" id="IPR052559">
    <property type="entry name" value="V-haloperoxidase"/>
</dbReference>
<dbReference type="Pfam" id="PF01569">
    <property type="entry name" value="PAP2"/>
    <property type="match status" value="1"/>
</dbReference>
<feature type="signal peptide" evidence="1">
    <location>
        <begin position="1"/>
        <end position="37"/>
    </location>
</feature>
<accession>A0A1N7BK56</accession>
<reference evidence="3 4" key="1">
    <citation type="submission" date="2017-01" db="EMBL/GenBank/DDBJ databases">
        <authorList>
            <person name="Mah S.A."/>
            <person name="Swanson W.J."/>
            <person name="Moy G.W."/>
            <person name="Vacquier V.D."/>
        </authorList>
    </citation>
    <scope>NUCLEOTIDE SEQUENCE [LARGE SCALE GENOMIC DNA]</scope>
    <source>
        <strain evidence="3 4">DSM 45758</strain>
    </source>
</reference>
<evidence type="ECO:0000256" key="1">
    <source>
        <dbReference type="SAM" id="SignalP"/>
    </source>
</evidence>
<keyword evidence="1" id="KW-0732">Signal</keyword>
<dbReference type="STRING" id="1198245.SAMN05444858_11144"/>
<name>A0A1N7BK56_9ACTN</name>
<keyword evidence="4" id="KW-1185">Reference proteome</keyword>
<dbReference type="Gene3D" id="1.10.606.20">
    <property type="match status" value="1"/>
</dbReference>
<dbReference type="PANTHER" id="PTHR34599:SF1">
    <property type="entry name" value="PHOSPHATIDIC ACID PHOSPHATASE TYPE 2_HALOPEROXIDASE DOMAIN-CONTAINING PROTEIN"/>
    <property type="match status" value="1"/>
</dbReference>
<proteinExistence type="predicted"/>
<evidence type="ECO:0000313" key="3">
    <source>
        <dbReference type="EMBL" id="SIR51573.1"/>
    </source>
</evidence>
<feature type="chain" id="PRO_5012071459" evidence="1">
    <location>
        <begin position="38"/>
        <end position="433"/>
    </location>
</feature>
<protein>
    <submittedName>
        <fullName evidence="3">PAP2 superfamily protein</fullName>
    </submittedName>
</protein>
<dbReference type="InterPro" id="IPR000326">
    <property type="entry name" value="PAP2/HPO"/>
</dbReference>
<dbReference type="RefSeq" id="WP_217696793.1">
    <property type="nucleotide sequence ID" value="NZ_FTNF01000011.1"/>
</dbReference>